<dbReference type="SUPFAM" id="SSF52540">
    <property type="entry name" value="P-loop containing nucleoside triphosphate hydrolases"/>
    <property type="match status" value="2"/>
</dbReference>
<dbReference type="PROSITE" id="PS51192">
    <property type="entry name" value="HELICASE_ATP_BIND_1"/>
    <property type="match status" value="1"/>
</dbReference>
<dbReference type="InterPro" id="IPR049730">
    <property type="entry name" value="SNF2/RAD54-like_C"/>
</dbReference>
<dbReference type="GO" id="GO:0007131">
    <property type="term" value="P:reciprocal meiotic recombination"/>
    <property type="evidence" value="ECO:0007669"/>
    <property type="project" value="TreeGrafter"/>
</dbReference>
<feature type="domain" description="Helicase ATP-binding" evidence="13">
    <location>
        <begin position="241"/>
        <end position="438"/>
    </location>
</feature>
<evidence type="ECO:0000256" key="2">
    <source>
        <dbReference type="ARBA" id="ARBA00007025"/>
    </source>
</evidence>
<dbReference type="Gene3D" id="3.40.50.10810">
    <property type="entry name" value="Tandem AAA-ATPase domain"/>
    <property type="match status" value="1"/>
</dbReference>
<dbReference type="GO" id="GO:0005524">
    <property type="term" value="F:ATP binding"/>
    <property type="evidence" value="ECO:0007669"/>
    <property type="project" value="UniProtKB-KW"/>
</dbReference>
<keyword evidence="3" id="KW-0597">Phosphoprotein</keyword>
<keyword evidence="4" id="KW-0547">Nucleotide-binding</keyword>
<dbReference type="Gene3D" id="3.40.50.300">
    <property type="entry name" value="P-loop containing nucleotide triphosphate hydrolases"/>
    <property type="match status" value="1"/>
</dbReference>
<dbReference type="GO" id="GO:0015616">
    <property type="term" value="F:DNA translocase activity"/>
    <property type="evidence" value="ECO:0007669"/>
    <property type="project" value="TreeGrafter"/>
</dbReference>
<name>A0A8H3EB58_9AGAM</name>
<dbReference type="InterPro" id="IPR000330">
    <property type="entry name" value="SNF2_N"/>
</dbReference>
<evidence type="ECO:0000256" key="11">
    <source>
        <dbReference type="ARBA" id="ARBA00023242"/>
    </source>
</evidence>
<dbReference type="GO" id="GO:0003677">
    <property type="term" value="F:DNA binding"/>
    <property type="evidence" value="ECO:0007669"/>
    <property type="project" value="UniProtKB-KW"/>
</dbReference>
<dbReference type="InterPro" id="IPR001650">
    <property type="entry name" value="Helicase_C-like"/>
</dbReference>
<dbReference type="PROSITE" id="PS51194">
    <property type="entry name" value="HELICASE_CTER"/>
    <property type="match status" value="1"/>
</dbReference>
<evidence type="ECO:0000256" key="6">
    <source>
        <dbReference type="ARBA" id="ARBA00022801"/>
    </source>
</evidence>
<dbReference type="SMART" id="SM00490">
    <property type="entry name" value="HELICc"/>
    <property type="match status" value="1"/>
</dbReference>
<evidence type="ECO:0000256" key="7">
    <source>
        <dbReference type="ARBA" id="ARBA00022806"/>
    </source>
</evidence>
<protein>
    <submittedName>
        <fullName evidence="15">Uncharacterized protein</fullName>
    </submittedName>
</protein>
<evidence type="ECO:0000313" key="15">
    <source>
        <dbReference type="EMBL" id="CAE7223707.1"/>
    </source>
</evidence>
<evidence type="ECO:0000259" key="14">
    <source>
        <dbReference type="PROSITE" id="PS51194"/>
    </source>
</evidence>
<sequence length="874" mass="97455">MYIAKEGVSLFSNPQVLVKPFKSPAASTPVARPQPQRKRKRVVYKEDASDSESDSGGKGKKKKKKTGDDSYQDEANTSGVNINKLFPTFGPPKPITGRFSLPSITDKSGNVVPVVMTNVSLGIRPAIKIPPRPLHDPMADHAIVLFDPTIDTRETDEERKEREKLEAVAKAREEKEKAALEAGGANLYNPHKSLRELLGGGRETQTTVAPKVPVVIDPKLGKILRPHQIEGVKFLYRCTTGMTVDNQYGCIMADEMGLGKTLQCIALMWTLLKQSPRGAGKGTIEKCIIACPASLVKNWANELVKWLGDSAPKTFAIDGTGTKADLIANVRRWVQAKGRHVTLPGLSILILFASILTRHHVLVMIVSYETLRTLCEELAGCEIGLMLCDEGHRLKNSENLTFKTLNELNCKRRVILSGTPIQNDLSEYFSLLNFANKDYLGTKAEFRKNFENAIIRGRDADASDKDKEASIAKLRELSGRVQPFIIRRTNDLLSKYLPVKYEQVVFCALSPLQLALYRHFITSPEVKKLLRGVGSQPLKAIGQLKKLCNHPALLDLPNDIAGSEEILPPGYNNGMLSAGGRGGGSQTPDCSLGGKFVVLERFLDRIRRETNDKIVLISNYTQTMDLFEKLCRSKRYRPFLHIPGPRTKLALSTCSYGCIRLDGSLSVAKRQKLVDRFNDPEGKEFVFLLSSKAGGCGINLIGANRLILFDPDWNPASDQQALARVWRDGQKKECKSVLSELTCSTLELYDKGFVYRFVSTGTIEEKIFQRQASKQALSSCVVDEKEDTERHFSGDELRKLFELREATLCETHETFKCKRCKNGKQFIKAPAMLYGDGSTWNHYTNSELKNNHDDLLRAEVGLPEVTFTFQYISH</sequence>
<evidence type="ECO:0000256" key="12">
    <source>
        <dbReference type="SAM" id="MobiDB-lite"/>
    </source>
</evidence>
<dbReference type="PANTHER" id="PTHR45629:SF7">
    <property type="entry name" value="DNA EXCISION REPAIR PROTEIN ERCC-6-RELATED"/>
    <property type="match status" value="1"/>
</dbReference>
<dbReference type="Proteomes" id="UP000663827">
    <property type="component" value="Unassembled WGS sequence"/>
</dbReference>
<proteinExistence type="inferred from homology"/>
<feature type="region of interest" description="Disordered" evidence="12">
    <location>
        <begin position="21"/>
        <end position="86"/>
    </location>
</feature>
<dbReference type="EMBL" id="CAJNJQ010006198">
    <property type="protein sequence ID" value="CAE7223707.1"/>
    <property type="molecule type" value="Genomic_DNA"/>
</dbReference>
<comment type="caution">
    <text evidence="15">The sequence shown here is derived from an EMBL/GenBank/DDBJ whole genome shotgun (WGS) entry which is preliminary data.</text>
</comment>
<accession>A0A8H3EB58</accession>
<dbReference type="GO" id="GO:0005634">
    <property type="term" value="C:nucleus"/>
    <property type="evidence" value="ECO:0007669"/>
    <property type="project" value="UniProtKB-SubCell"/>
</dbReference>
<reference evidence="15" key="1">
    <citation type="submission" date="2021-01" db="EMBL/GenBank/DDBJ databases">
        <authorList>
            <person name="Kaushik A."/>
        </authorList>
    </citation>
    <scope>NUCLEOTIDE SEQUENCE</scope>
    <source>
        <strain evidence="15">AG5</strain>
    </source>
</reference>
<keyword evidence="11" id="KW-0539">Nucleus</keyword>
<evidence type="ECO:0000256" key="3">
    <source>
        <dbReference type="ARBA" id="ARBA00022553"/>
    </source>
</evidence>
<comment type="similarity">
    <text evidence="2">Belongs to the SNF2/RAD54 helicase family.</text>
</comment>
<dbReference type="GO" id="GO:0004386">
    <property type="term" value="F:helicase activity"/>
    <property type="evidence" value="ECO:0007669"/>
    <property type="project" value="UniProtKB-KW"/>
</dbReference>
<dbReference type="PANTHER" id="PTHR45629">
    <property type="entry name" value="SNF2/RAD54 FAMILY MEMBER"/>
    <property type="match status" value="1"/>
</dbReference>
<dbReference type="GO" id="GO:0016817">
    <property type="term" value="F:hydrolase activity, acting on acid anhydrides"/>
    <property type="evidence" value="ECO:0007669"/>
    <property type="project" value="InterPro"/>
</dbReference>
<dbReference type="FunFam" id="3.40.50.10810:FF:000010">
    <property type="entry name" value="DNA repair and recombination protein RAD54-like"/>
    <property type="match status" value="1"/>
</dbReference>
<keyword evidence="10" id="KW-0234">DNA repair</keyword>
<evidence type="ECO:0000256" key="10">
    <source>
        <dbReference type="ARBA" id="ARBA00023204"/>
    </source>
</evidence>
<evidence type="ECO:0000256" key="8">
    <source>
        <dbReference type="ARBA" id="ARBA00022840"/>
    </source>
</evidence>
<keyword evidence="8" id="KW-0067">ATP-binding</keyword>
<dbReference type="AlphaFoldDB" id="A0A8H3EB58"/>
<dbReference type="GO" id="GO:0045003">
    <property type="term" value="P:double-strand break repair via synthesis-dependent strand annealing"/>
    <property type="evidence" value="ECO:0007669"/>
    <property type="project" value="TreeGrafter"/>
</dbReference>
<keyword evidence="5" id="KW-0227">DNA damage</keyword>
<keyword evidence="9" id="KW-0238">DNA-binding</keyword>
<dbReference type="InterPro" id="IPR013967">
    <property type="entry name" value="Rad54_N"/>
</dbReference>
<dbReference type="Pfam" id="PF00176">
    <property type="entry name" value="SNF2-rel_dom"/>
    <property type="match status" value="1"/>
</dbReference>
<evidence type="ECO:0000256" key="9">
    <source>
        <dbReference type="ARBA" id="ARBA00023125"/>
    </source>
</evidence>
<keyword evidence="7" id="KW-0347">Helicase</keyword>
<evidence type="ECO:0000256" key="5">
    <source>
        <dbReference type="ARBA" id="ARBA00022763"/>
    </source>
</evidence>
<evidence type="ECO:0000256" key="1">
    <source>
        <dbReference type="ARBA" id="ARBA00004123"/>
    </source>
</evidence>
<comment type="subcellular location">
    <subcellularLocation>
        <location evidence="1">Nucleus</location>
    </subcellularLocation>
</comment>
<dbReference type="Pfam" id="PF08658">
    <property type="entry name" value="Rad54_N"/>
    <property type="match status" value="1"/>
</dbReference>
<keyword evidence="6" id="KW-0378">Hydrolase</keyword>
<evidence type="ECO:0000256" key="4">
    <source>
        <dbReference type="ARBA" id="ARBA00022741"/>
    </source>
</evidence>
<evidence type="ECO:0000259" key="13">
    <source>
        <dbReference type="PROSITE" id="PS51192"/>
    </source>
</evidence>
<feature type="domain" description="Helicase C-terminal" evidence="14">
    <location>
        <begin position="598"/>
        <end position="793"/>
    </location>
</feature>
<dbReference type="CDD" id="cd18793">
    <property type="entry name" value="SF2_C_SNF"/>
    <property type="match status" value="1"/>
</dbReference>
<evidence type="ECO:0000313" key="16">
    <source>
        <dbReference type="Proteomes" id="UP000663827"/>
    </source>
</evidence>
<dbReference type="InterPro" id="IPR038718">
    <property type="entry name" value="SNF2-like_sf"/>
</dbReference>
<dbReference type="InterPro" id="IPR027417">
    <property type="entry name" value="P-loop_NTPase"/>
</dbReference>
<dbReference type="SMART" id="SM00487">
    <property type="entry name" value="DEXDc"/>
    <property type="match status" value="1"/>
</dbReference>
<gene>
    <name evidence="15" type="ORF">RDB_LOCUS170753</name>
</gene>
<organism evidence="15 16">
    <name type="scientific">Rhizoctonia solani</name>
    <dbReference type="NCBI Taxonomy" id="456999"/>
    <lineage>
        <taxon>Eukaryota</taxon>
        <taxon>Fungi</taxon>
        <taxon>Dikarya</taxon>
        <taxon>Basidiomycota</taxon>
        <taxon>Agaricomycotina</taxon>
        <taxon>Agaricomycetes</taxon>
        <taxon>Cantharellales</taxon>
        <taxon>Ceratobasidiaceae</taxon>
        <taxon>Rhizoctonia</taxon>
    </lineage>
</organism>
<dbReference type="InterPro" id="IPR014001">
    <property type="entry name" value="Helicase_ATP-bd"/>
</dbReference>
<dbReference type="Pfam" id="PF00271">
    <property type="entry name" value="Helicase_C"/>
    <property type="match status" value="1"/>
</dbReference>
<dbReference type="InterPro" id="IPR050496">
    <property type="entry name" value="SNF2_RAD54_helicase_repair"/>
</dbReference>